<evidence type="ECO:0000313" key="3">
    <source>
        <dbReference type="EMBL" id="SOR80578.1"/>
    </source>
</evidence>
<name>A0A2N9BB71_STRCX</name>
<dbReference type="InterPro" id="IPR010982">
    <property type="entry name" value="Lambda_DNA-bd_dom_sf"/>
</dbReference>
<dbReference type="RefSeq" id="WP_029180675.1">
    <property type="nucleotide sequence ID" value="NZ_LT962942.1"/>
</dbReference>
<dbReference type="Gene3D" id="1.10.260.40">
    <property type="entry name" value="lambda repressor-like DNA-binding domains"/>
    <property type="match status" value="1"/>
</dbReference>
<keyword evidence="4" id="KW-1185">Reference proteome</keyword>
<dbReference type="OrthoDB" id="3197212at2"/>
<dbReference type="InterPro" id="IPR050807">
    <property type="entry name" value="TransReg_Diox_bact_type"/>
</dbReference>
<dbReference type="PANTHER" id="PTHR46797:SF1">
    <property type="entry name" value="METHYLPHOSPHONATE SYNTHASE"/>
    <property type="match status" value="1"/>
</dbReference>
<dbReference type="SMART" id="SM00530">
    <property type="entry name" value="HTH_XRE"/>
    <property type="match status" value="1"/>
</dbReference>
<dbReference type="EMBL" id="LT963352">
    <property type="protein sequence ID" value="SOR80578.1"/>
    <property type="molecule type" value="Genomic_DNA"/>
</dbReference>
<dbReference type="SUPFAM" id="SSF47413">
    <property type="entry name" value="lambda repressor-like DNA-binding domains"/>
    <property type="match status" value="1"/>
</dbReference>
<dbReference type="GO" id="GO:0003700">
    <property type="term" value="F:DNA-binding transcription factor activity"/>
    <property type="evidence" value="ECO:0007669"/>
    <property type="project" value="TreeGrafter"/>
</dbReference>
<keyword evidence="1" id="KW-0238">DNA-binding</keyword>
<reference evidence="4" key="1">
    <citation type="submission" date="2017-11" db="EMBL/GenBank/DDBJ databases">
        <authorList>
            <person name="Wibberg D."/>
        </authorList>
    </citation>
    <scope>NUCLEOTIDE SEQUENCE [LARGE SCALE GENOMIC DNA]</scope>
</reference>
<dbReference type="InterPro" id="IPR001387">
    <property type="entry name" value="Cro/C1-type_HTH"/>
</dbReference>
<accession>A0A2N9BB71</accession>
<dbReference type="Proteomes" id="UP000235464">
    <property type="component" value="Chromosome I"/>
</dbReference>
<feature type="domain" description="HTH cro/C1-type" evidence="2">
    <location>
        <begin position="21"/>
        <end position="75"/>
    </location>
</feature>
<proteinExistence type="predicted"/>
<dbReference type="GO" id="GO:0005829">
    <property type="term" value="C:cytosol"/>
    <property type="evidence" value="ECO:0007669"/>
    <property type="project" value="TreeGrafter"/>
</dbReference>
<dbReference type="CDD" id="cd00093">
    <property type="entry name" value="HTH_XRE"/>
    <property type="match status" value="1"/>
</dbReference>
<dbReference type="GO" id="GO:0003677">
    <property type="term" value="F:DNA binding"/>
    <property type="evidence" value="ECO:0007669"/>
    <property type="project" value="UniProtKB-KW"/>
</dbReference>
<evidence type="ECO:0000259" key="2">
    <source>
        <dbReference type="PROSITE" id="PS50943"/>
    </source>
</evidence>
<sequence length="77" mass="8860">MPIDPLPDWVLARRRVIGDRIRETRRHAGFSQVQLGERVGLDHKTIHRYETAQRAPSLTELLLIADALRVPLAELVR</sequence>
<dbReference type="Pfam" id="PF13560">
    <property type="entry name" value="HTH_31"/>
    <property type="match status" value="1"/>
</dbReference>
<dbReference type="PROSITE" id="PS50943">
    <property type="entry name" value="HTH_CROC1"/>
    <property type="match status" value="1"/>
</dbReference>
<dbReference type="AlphaFoldDB" id="A0A2N9BB71"/>
<organism evidence="3 4">
    <name type="scientific">Streptomyces chartreusis NRRL 3882</name>
    <dbReference type="NCBI Taxonomy" id="1079985"/>
    <lineage>
        <taxon>Bacteria</taxon>
        <taxon>Bacillati</taxon>
        <taxon>Actinomycetota</taxon>
        <taxon>Actinomycetes</taxon>
        <taxon>Kitasatosporales</taxon>
        <taxon>Streptomycetaceae</taxon>
        <taxon>Streptomyces</taxon>
    </lineage>
</organism>
<gene>
    <name evidence="3" type="ORF">SCNRRL3882_4033</name>
</gene>
<dbReference type="PANTHER" id="PTHR46797">
    <property type="entry name" value="HTH-TYPE TRANSCRIPTIONAL REGULATOR"/>
    <property type="match status" value="1"/>
</dbReference>
<evidence type="ECO:0000256" key="1">
    <source>
        <dbReference type="ARBA" id="ARBA00023125"/>
    </source>
</evidence>
<protein>
    <submittedName>
        <fullName evidence="3">Helix-turn-helix protein</fullName>
    </submittedName>
</protein>
<evidence type="ECO:0000313" key="4">
    <source>
        <dbReference type="Proteomes" id="UP000235464"/>
    </source>
</evidence>